<accession>A0A085G9J9</accession>
<organism evidence="2 3">
    <name type="scientific">Ewingella americana (strain ATCC 33852 / DSM 4580 / CCUG 14506 / JCM 5911 / LMG 7869 / NCTC 12157 / CDC 1468-78)</name>
    <dbReference type="NCBI Taxonomy" id="910964"/>
    <lineage>
        <taxon>Bacteria</taxon>
        <taxon>Pseudomonadati</taxon>
        <taxon>Pseudomonadota</taxon>
        <taxon>Gammaproteobacteria</taxon>
        <taxon>Enterobacterales</taxon>
        <taxon>Yersiniaceae</taxon>
        <taxon>Ewingella</taxon>
    </lineage>
</organism>
<dbReference type="EMBL" id="JMPJ01000056">
    <property type="protein sequence ID" value="KFC80394.1"/>
    <property type="molecule type" value="Genomic_DNA"/>
</dbReference>
<keyword evidence="1" id="KW-0472">Membrane</keyword>
<keyword evidence="3" id="KW-1185">Reference proteome</keyword>
<name>A0A085G9J9_EWIA3</name>
<keyword evidence="1" id="KW-0812">Transmembrane</keyword>
<sequence length="37" mass="4216">MILPTGKRFIILIIAILIGIVVLDDIIARVIHWILLH</sequence>
<evidence type="ECO:0000256" key="1">
    <source>
        <dbReference type="SAM" id="Phobius"/>
    </source>
</evidence>
<evidence type="ECO:0000313" key="3">
    <source>
        <dbReference type="Proteomes" id="UP000028640"/>
    </source>
</evidence>
<proteinExistence type="predicted"/>
<keyword evidence="1" id="KW-1133">Transmembrane helix</keyword>
<dbReference type="Proteomes" id="UP000028640">
    <property type="component" value="Unassembled WGS sequence"/>
</dbReference>
<protein>
    <submittedName>
        <fullName evidence="2">Uncharacterized protein</fullName>
    </submittedName>
</protein>
<gene>
    <name evidence="2" type="ORF">GEAM_2362</name>
</gene>
<comment type="caution">
    <text evidence="2">The sequence shown here is derived from an EMBL/GenBank/DDBJ whole genome shotgun (WGS) entry which is preliminary data.</text>
</comment>
<evidence type="ECO:0000313" key="2">
    <source>
        <dbReference type="EMBL" id="KFC80394.1"/>
    </source>
</evidence>
<reference evidence="2 3" key="1">
    <citation type="submission" date="2014-05" db="EMBL/GenBank/DDBJ databases">
        <title>ATOL: Assembling a taxonomically balanced genome-scale reconstruction of the evolutionary history of the Enterobacteriaceae.</title>
        <authorList>
            <person name="Plunkett G.III."/>
            <person name="Neeno-Eckwall E.C."/>
            <person name="Glasner J.D."/>
            <person name="Perna N.T."/>
        </authorList>
    </citation>
    <scope>NUCLEOTIDE SEQUENCE [LARGE SCALE GENOMIC DNA]</scope>
    <source>
        <strain evidence="2 3">ATCC 33852</strain>
    </source>
</reference>
<dbReference type="AlphaFoldDB" id="A0A085G9J9"/>
<feature type="transmembrane region" description="Helical" evidence="1">
    <location>
        <begin position="9"/>
        <end position="35"/>
    </location>
</feature>
<dbReference type="STRING" id="910964.GEAM_2362"/>